<proteinExistence type="predicted"/>
<dbReference type="Gene3D" id="3.40.50.300">
    <property type="entry name" value="P-loop containing nucleotide triphosphate hydrolases"/>
    <property type="match status" value="2"/>
</dbReference>
<keyword evidence="5" id="KW-0811">Translocation</keyword>
<evidence type="ECO:0000259" key="6">
    <source>
        <dbReference type="PROSITE" id="PS51192"/>
    </source>
</evidence>
<dbReference type="Pfam" id="PF07517">
    <property type="entry name" value="SecA_DEAD"/>
    <property type="match status" value="1"/>
</dbReference>
<dbReference type="PRINTS" id="PR00906">
    <property type="entry name" value="SECA"/>
</dbReference>
<feature type="domain" description="SecA family profile" evidence="8">
    <location>
        <begin position="1"/>
        <end position="591"/>
    </location>
</feature>
<evidence type="ECO:0000256" key="4">
    <source>
        <dbReference type="ARBA" id="ARBA00022927"/>
    </source>
</evidence>
<protein>
    <submittedName>
        <fullName evidence="9">Preprotein translocase SecA subunit-like protein</fullName>
    </submittedName>
</protein>
<keyword evidence="4" id="KW-0813">Transport</keyword>
<sequence length="860" mass="98132">MRPQGKEINSWSENNIKNWSKEIRESKLLSQNFLEEAIAIVKRANIHHCNNIPRITQILSVLIFESLQDTGTLLQIGTGEGKSTTCAMLAAIKALQGNKVDIVTTSSVLAQRDANEKEGFFNILGLSCGSNVEDPFGEQAKICYSKDIVYGPIHEFQFDWLRHEHKKYGTRGDREFEVVIVDEVDSMLIDELDQTARLARSVPGMEHIAPILCGVASELFNLNKKIIQQGDKTIYINGEFEYKDGELILGKDSSEYYISDHYAFVIGILKDLIQEMITGGELQVPNFLKDFILYKSEVIACSAFQAQLFKENEDYIIAKRDNDNLDIIPVDYVSTGIIRSNCHWTDYLHQFLQIKHGLKLTSENLVTSFISNLGYFKHYGQKIYGMTGTIGSDSAQELVRSVYGVNIGFMPTYKPKQFEEIDGDIQNNETTWHGRITSSILDEVEKGRAVLIICATIKDAIEIRERFISVVGYDSDKVRLYSRNDNDEYLAVKDEVNSGDVIVATNLAGRGTDIKTSKEVEKNGGLHVIVTFLPENLRVEEQAFGRTARQGAKGTAQLIISEPNVAHKLEIKSYSYNSINEFKVLRNFKEYIKTQETKLYVVEKIKLQDLLFEEYLKIERNVRNAIQNQWQVSQLEDIWGIELTKLGNLVYKNHKAQKGLQDIASKFGFIVSKENVSSLNSLYRTVNTSLGRTITDEHLQLLTIGYFLDRNYVQNSISRDEIKSNEFFDKLTQEFTDQAALKILSLIKTINIVLLRSDKEEPEIYRVKGAKDTIYIGLEASSEMHSDKYKFLFNWSAATEDIEKYLNQALEEESIYVQENQNIFQRQDVMILLDSIMRFEDEVCNVEPKYSLSASNINYT</sequence>
<dbReference type="EMBL" id="LS398551">
    <property type="protein sequence ID" value="SPR02323.1"/>
    <property type="molecule type" value="Genomic_DNA"/>
</dbReference>
<dbReference type="GO" id="GO:0006886">
    <property type="term" value="P:intracellular protein transport"/>
    <property type="evidence" value="ECO:0007669"/>
    <property type="project" value="InterPro"/>
</dbReference>
<dbReference type="SMART" id="SM00957">
    <property type="entry name" value="SecA_DEAD"/>
    <property type="match status" value="1"/>
</dbReference>
<feature type="domain" description="Helicase C-terminal" evidence="7">
    <location>
        <begin position="436"/>
        <end position="611"/>
    </location>
</feature>
<evidence type="ECO:0000256" key="2">
    <source>
        <dbReference type="ARBA" id="ARBA00022490"/>
    </source>
</evidence>
<evidence type="ECO:0000256" key="3">
    <source>
        <dbReference type="ARBA" id="ARBA00022519"/>
    </source>
</evidence>
<keyword evidence="11" id="KW-1185">Reference proteome</keyword>
<dbReference type="InterPro" id="IPR027417">
    <property type="entry name" value="P-loop_NTPase"/>
</dbReference>
<keyword evidence="1" id="KW-1003">Cell membrane</keyword>
<name>A0A2U3QMW9_ORITS</name>
<organism evidence="9 11">
    <name type="scientific">Orientia tsutsugamushi str. Gilliam</name>
    <dbReference type="NCBI Taxonomy" id="1359184"/>
    <lineage>
        <taxon>Bacteria</taxon>
        <taxon>Pseudomonadati</taxon>
        <taxon>Pseudomonadota</taxon>
        <taxon>Alphaproteobacteria</taxon>
        <taxon>Rickettsiales</taxon>
        <taxon>Rickettsiaceae</taxon>
        <taxon>Rickettsieae</taxon>
        <taxon>Orientia</taxon>
    </lineage>
</organism>
<dbReference type="InterPro" id="IPR001650">
    <property type="entry name" value="Helicase_C-like"/>
</dbReference>
<keyword evidence="3" id="KW-0472">Membrane</keyword>
<dbReference type="EMBL" id="LS398551">
    <property type="protein sequence ID" value="SPR03741.1"/>
    <property type="molecule type" value="Genomic_DNA"/>
</dbReference>
<dbReference type="Proteomes" id="UP000244959">
    <property type="component" value="Chromosome I"/>
</dbReference>
<dbReference type="GO" id="GO:0017038">
    <property type="term" value="P:protein import"/>
    <property type="evidence" value="ECO:0007669"/>
    <property type="project" value="InterPro"/>
</dbReference>
<evidence type="ECO:0000256" key="5">
    <source>
        <dbReference type="ARBA" id="ARBA00023010"/>
    </source>
</evidence>
<dbReference type="GO" id="GO:0005524">
    <property type="term" value="F:ATP binding"/>
    <property type="evidence" value="ECO:0007669"/>
    <property type="project" value="InterPro"/>
</dbReference>
<accession>A0A2U3QMW9</accession>
<keyword evidence="3" id="KW-0997">Cell inner membrane</keyword>
<dbReference type="PANTHER" id="PTHR30612">
    <property type="entry name" value="SECA INNER MEMBRANE COMPONENT OF SEC PROTEIN SECRETION SYSTEM"/>
    <property type="match status" value="1"/>
</dbReference>
<evidence type="ECO:0000313" key="9">
    <source>
        <dbReference type="EMBL" id="SPR02323.1"/>
    </source>
</evidence>
<dbReference type="PROSITE" id="PS51194">
    <property type="entry name" value="HELICASE_CTER"/>
    <property type="match status" value="1"/>
</dbReference>
<dbReference type="PROSITE" id="PS51192">
    <property type="entry name" value="HELICASE_ATP_BIND_1"/>
    <property type="match status" value="1"/>
</dbReference>
<dbReference type="GO" id="GO:0006605">
    <property type="term" value="P:protein targeting"/>
    <property type="evidence" value="ECO:0007669"/>
    <property type="project" value="InterPro"/>
</dbReference>
<dbReference type="PANTHER" id="PTHR30612:SF0">
    <property type="entry name" value="CHLOROPLAST PROTEIN-TRANSPORTING ATPASE"/>
    <property type="match status" value="1"/>
</dbReference>
<keyword evidence="2" id="KW-0963">Cytoplasm</keyword>
<evidence type="ECO:0000259" key="8">
    <source>
        <dbReference type="PROSITE" id="PS51196"/>
    </source>
</evidence>
<dbReference type="InterPro" id="IPR014018">
    <property type="entry name" value="SecA_motor_DEAD"/>
</dbReference>
<reference evidence="9" key="2">
    <citation type="submission" date="2018-03" db="EMBL/GenBank/DDBJ databases">
        <authorList>
            <person name="Keele B.F."/>
        </authorList>
    </citation>
    <scope>NUCLEOTIDE SEQUENCE [LARGE SCALE GENOMIC DNA]</scope>
    <source>
        <strain evidence="9">Gilliam</strain>
    </source>
</reference>
<reference evidence="11" key="1">
    <citation type="submission" date="2018-03" db="EMBL/GenBank/DDBJ databases">
        <authorList>
            <person name="Batty M. E."/>
            <person name="Batty M E."/>
        </authorList>
    </citation>
    <scope>NUCLEOTIDE SEQUENCE [LARGE SCALE GENOMIC DNA]</scope>
    <source>
        <strain evidence="11">Gilliam</strain>
    </source>
</reference>
<dbReference type="GO" id="GO:0016020">
    <property type="term" value="C:membrane"/>
    <property type="evidence" value="ECO:0007669"/>
    <property type="project" value="InterPro"/>
</dbReference>
<evidence type="ECO:0000313" key="11">
    <source>
        <dbReference type="Proteomes" id="UP000244959"/>
    </source>
</evidence>
<dbReference type="InterPro" id="IPR014001">
    <property type="entry name" value="Helicase_ATP-bd"/>
</dbReference>
<keyword evidence="4" id="KW-0653">Protein transport</keyword>
<dbReference type="AlphaFoldDB" id="A0A2U3QMW9"/>
<evidence type="ECO:0000259" key="7">
    <source>
        <dbReference type="PROSITE" id="PS51194"/>
    </source>
</evidence>
<dbReference type="InterPro" id="IPR000185">
    <property type="entry name" value="SecA"/>
</dbReference>
<dbReference type="Gene3D" id="3.90.1440.10">
    <property type="entry name" value="SecA, preprotein cross-linking domain"/>
    <property type="match status" value="1"/>
</dbReference>
<dbReference type="PROSITE" id="PS51196">
    <property type="entry name" value="SECA_MOTOR_DEAD"/>
    <property type="match status" value="1"/>
</dbReference>
<evidence type="ECO:0000256" key="1">
    <source>
        <dbReference type="ARBA" id="ARBA00022475"/>
    </source>
</evidence>
<evidence type="ECO:0000313" key="10">
    <source>
        <dbReference type="EMBL" id="SPR03741.1"/>
    </source>
</evidence>
<gene>
    <name evidence="9" type="primary">secA</name>
    <name evidence="9" type="ORF">GILLIAM_00054</name>
    <name evidence="10" type="ORF">GILLIAM_00464</name>
</gene>
<dbReference type="InterPro" id="IPR011115">
    <property type="entry name" value="SecA_DEAD"/>
</dbReference>
<dbReference type="Pfam" id="PF00271">
    <property type="entry name" value="Helicase_C"/>
    <property type="match status" value="1"/>
</dbReference>
<dbReference type="SUPFAM" id="SSF52540">
    <property type="entry name" value="P-loop containing nucleoside triphosphate hydrolases"/>
    <property type="match status" value="2"/>
</dbReference>
<feature type="domain" description="Helicase ATP-binding" evidence="6">
    <location>
        <begin position="63"/>
        <end position="236"/>
    </location>
</feature>